<keyword evidence="6" id="KW-0067">ATP-binding</keyword>
<feature type="transmembrane region" description="Helical" evidence="9">
    <location>
        <begin position="439"/>
        <end position="457"/>
    </location>
</feature>
<evidence type="ECO:0000256" key="2">
    <source>
        <dbReference type="ARBA" id="ARBA00009726"/>
    </source>
</evidence>
<evidence type="ECO:0000256" key="9">
    <source>
        <dbReference type="SAM" id="Phobius"/>
    </source>
</evidence>
<dbReference type="Pfam" id="PF00664">
    <property type="entry name" value="ABC_membrane"/>
    <property type="match status" value="1"/>
</dbReference>
<sequence length="498" mass="56085">MSRVEHIELDLNAPSDAISSTKAAVDADVNDKDQINPHPVQTPNLTAPSPSFLSRITNIFSSPIPPPYPPQVLPTRTTSSFLGKWTYSYMNEMMRRGVKRELVQEEFPAVEIYDEAERLSDKLMREWDAEVKKRGVQQARLWRALVSAAAFESRTELGSRSCNATGDLVGRKVRAFGVQYSLAGVAYLVEVVVVTLSSIFLGYLLRWFQNPNATSKEGFLWAMTMSLSTFAHAVLHHVEFYLSMRTGLHLRTTFTTTLYRTLPTLTTTHTSSTGAILSLLSNDIQRFEDAAPFAHFIWVGPLHIVIVAYFMWTEVGYSAFASLAVLVGLIPLQGAFARRFGSLRGKVSEWRDERIKRLSDMLGGVLVVKLYAWETPFIKSITALRNVELKYIRRANILRAINEGIYFASSALIMLPAVLVFHYTQSYSANPQPLTPSRIFTLLTYISAVRLSMANFFPKALQFVSESWVSLERIEGFLKDGCQVEKRDVEGEEAVLRK</sequence>
<feature type="transmembrane region" description="Helical" evidence="9">
    <location>
        <begin position="318"/>
        <end position="336"/>
    </location>
</feature>
<dbReference type="PROSITE" id="PS50929">
    <property type="entry name" value="ABC_TM1F"/>
    <property type="match status" value="1"/>
</dbReference>
<keyword evidence="5" id="KW-0547">Nucleotide-binding</keyword>
<evidence type="ECO:0000256" key="1">
    <source>
        <dbReference type="ARBA" id="ARBA00004141"/>
    </source>
</evidence>
<keyword evidence="7 9" id="KW-1133">Transmembrane helix</keyword>
<comment type="subcellular location">
    <subcellularLocation>
        <location evidence="1">Membrane</location>
        <topology evidence="1">Multi-pass membrane protein</topology>
    </subcellularLocation>
</comment>
<dbReference type="GO" id="GO:0005524">
    <property type="term" value="F:ATP binding"/>
    <property type="evidence" value="ECO:0007669"/>
    <property type="project" value="UniProtKB-KW"/>
</dbReference>
<organism evidence="11 12">
    <name type="scientific">Rhizophlyctis rosea</name>
    <dbReference type="NCBI Taxonomy" id="64517"/>
    <lineage>
        <taxon>Eukaryota</taxon>
        <taxon>Fungi</taxon>
        <taxon>Fungi incertae sedis</taxon>
        <taxon>Chytridiomycota</taxon>
        <taxon>Chytridiomycota incertae sedis</taxon>
        <taxon>Chytridiomycetes</taxon>
        <taxon>Rhizophlyctidales</taxon>
        <taxon>Rhizophlyctidaceae</taxon>
        <taxon>Rhizophlyctis</taxon>
    </lineage>
</organism>
<dbReference type="Gene3D" id="1.20.1560.10">
    <property type="entry name" value="ABC transporter type 1, transmembrane domain"/>
    <property type="match status" value="1"/>
</dbReference>
<feature type="transmembrane region" description="Helical" evidence="9">
    <location>
        <begin position="180"/>
        <end position="206"/>
    </location>
</feature>
<evidence type="ECO:0000256" key="3">
    <source>
        <dbReference type="ARBA" id="ARBA00022448"/>
    </source>
</evidence>
<dbReference type="InterPro" id="IPR044746">
    <property type="entry name" value="ABCC_6TM_D1"/>
</dbReference>
<evidence type="ECO:0000259" key="10">
    <source>
        <dbReference type="PROSITE" id="PS50929"/>
    </source>
</evidence>
<dbReference type="CDD" id="cd18579">
    <property type="entry name" value="ABC_6TM_ABCC_D1"/>
    <property type="match status" value="1"/>
</dbReference>
<reference evidence="11" key="1">
    <citation type="submission" date="2020-05" db="EMBL/GenBank/DDBJ databases">
        <title>Phylogenomic resolution of chytrid fungi.</title>
        <authorList>
            <person name="Stajich J.E."/>
            <person name="Amses K."/>
            <person name="Simmons R."/>
            <person name="Seto K."/>
            <person name="Myers J."/>
            <person name="Bonds A."/>
            <person name="Quandt C.A."/>
            <person name="Barry K."/>
            <person name="Liu P."/>
            <person name="Grigoriev I."/>
            <person name="Longcore J.E."/>
            <person name="James T.Y."/>
        </authorList>
    </citation>
    <scope>NUCLEOTIDE SEQUENCE</scope>
    <source>
        <strain evidence="11">JEL0318</strain>
    </source>
</reference>
<evidence type="ECO:0000313" key="12">
    <source>
        <dbReference type="Proteomes" id="UP001212841"/>
    </source>
</evidence>
<protein>
    <recommendedName>
        <fullName evidence="10">ABC transmembrane type-1 domain-containing protein</fullName>
    </recommendedName>
</protein>
<dbReference type="InterPro" id="IPR036640">
    <property type="entry name" value="ABC1_TM_sf"/>
</dbReference>
<feature type="transmembrane region" description="Helical" evidence="9">
    <location>
        <begin position="218"/>
        <end position="235"/>
    </location>
</feature>
<feature type="non-terminal residue" evidence="11">
    <location>
        <position position="1"/>
    </location>
</feature>
<keyword evidence="4 9" id="KW-0812">Transmembrane</keyword>
<dbReference type="GO" id="GO:0140359">
    <property type="term" value="F:ABC-type transporter activity"/>
    <property type="evidence" value="ECO:0007669"/>
    <property type="project" value="InterPro"/>
</dbReference>
<name>A0AAD5S8L7_9FUNG</name>
<dbReference type="PANTHER" id="PTHR24223">
    <property type="entry name" value="ATP-BINDING CASSETTE SUB-FAMILY C"/>
    <property type="match status" value="1"/>
</dbReference>
<proteinExistence type="inferred from homology"/>
<evidence type="ECO:0000256" key="8">
    <source>
        <dbReference type="ARBA" id="ARBA00023136"/>
    </source>
</evidence>
<feature type="domain" description="ABC transmembrane type-1" evidence="10">
    <location>
        <begin position="182"/>
        <end position="465"/>
    </location>
</feature>
<dbReference type="Proteomes" id="UP001212841">
    <property type="component" value="Unassembled WGS sequence"/>
</dbReference>
<dbReference type="SUPFAM" id="SSF90123">
    <property type="entry name" value="ABC transporter transmembrane region"/>
    <property type="match status" value="1"/>
</dbReference>
<keyword evidence="3" id="KW-0813">Transport</keyword>
<dbReference type="GO" id="GO:0016020">
    <property type="term" value="C:membrane"/>
    <property type="evidence" value="ECO:0007669"/>
    <property type="project" value="UniProtKB-SubCell"/>
</dbReference>
<feature type="transmembrane region" description="Helical" evidence="9">
    <location>
        <begin position="293"/>
        <end position="312"/>
    </location>
</feature>
<comment type="caution">
    <text evidence="11">The sequence shown here is derived from an EMBL/GenBank/DDBJ whole genome shotgun (WGS) entry which is preliminary data.</text>
</comment>
<keyword evidence="8 9" id="KW-0472">Membrane</keyword>
<gene>
    <name evidence="11" type="ORF">HK097_009645</name>
</gene>
<dbReference type="PANTHER" id="PTHR24223:SF456">
    <property type="entry name" value="MULTIDRUG RESISTANCE-ASSOCIATED PROTEIN LETHAL(2)03659"/>
    <property type="match status" value="1"/>
</dbReference>
<accession>A0AAD5S8L7</accession>
<comment type="similarity">
    <text evidence="2">Belongs to the ABC transporter superfamily. ABCC family. Conjugate transporter (TC 3.A.1.208) subfamily.</text>
</comment>
<dbReference type="AlphaFoldDB" id="A0AAD5S8L7"/>
<evidence type="ECO:0000256" key="5">
    <source>
        <dbReference type="ARBA" id="ARBA00022741"/>
    </source>
</evidence>
<evidence type="ECO:0000256" key="7">
    <source>
        <dbReference type="ARBA" id="ARBA00022989"/>
    </source>
</evidence>
<feature type="transmembrane region" description="Helical" evidence="9">
    <location>
        <begin position="404"/>
        <end position="424"/>
    </location>
</feature>
<evidence type="ECO:0000256" key="6">
    <source>
        <dbReference type="ARBA" id="ARBA00022840"/>
    </source>
</evidence>
<keyword evidence="12" id="KW-1185">Reference proteome</keyword>
<dbReference type="InterPro" id="IPR050173">
    <property type="entry name" value="ABC_transporter_C-like"/>
</dbReference>
<evidence type="ECO:0000313" key="11">
    <source>
        <dbReference type="EMBL" id="KAJ3049341.1"/>
    </source>
</evidence>
<dbReference type="InterPro" id="IPR011527">
    <property type="entry name" value="ABC1_TM_dom"/>
</dbReference>
<dbReference type="EMBL" id="JADGJD010000658">
    <property type="protein sequence ID" value="KAJ3049341.1"/>
    <property type="molecule type" value="Genomic_DNA"/>
</dbReference>
<evidence type="ECO:0000256" key="4">
    <source>
        <dbReference type="ARBA" id="ARBA00022692"/>
    </source>
</evidence>